<reference evidence="2 3" key="1">
    <citation type="submission" date="2009-01" db="EMBL/GenBank/DDBJ databases">
        <title>Complete sequence of Geobacter sp. FRC-32.</title>
        <authorList>
            <consortium name="US DOE Joint Genome Institute"/>
            <person name="Lucas S."/>
            <person name="Copeland A."/>
            <person name="Lapidus A."/>
            <person name="Glavina del Rio T."/>
            <person name="Dalin E."/>
            <person name="Tice H."/>
            <person name="Bruce D."/>
            <person name="Goodwin L."/>
            <person name="Pitluck S."/>
            <person name="Saunders E."/>
            <person name="Brettin T."/>
            <person name="Detter J.C."/>
            <person name="Han C."/>
            <person name="Larimer F."/>
            <person name="Land M."/>
            <person name="Hauser L."/>
            <person name="Kyrpides N."/>
            <person name="Ovchinnikova G."/>
            <person name="Kostka J."/>
            <person name="Richardson P."/>
        </authorList>
    </citation>
    <scope>NUCLEOTIDE SEQUENCE [LARGE SCALE GENOMIC DNA]</scope>
    <source>
        <strain evidence="3">DSM 22248 / JCM 15807 / FRC-32</strain>
    </source>
</reference>
<accession>B9M1U7</accession>
<evidence type="ECO:0000313" key="3">
    <source>
        <dbReference type="Proteomes" id="UP000007721"/>
    </source>
</evidence>
<sequence length="265" mass="28507">MTPDAKKIFLFISLVAVFAGGNAAFANPQAALTPSEKEKEIAQKEKELDEKLNREANPQISGKIEETMDSGSYTYVLLANGEKKTWVAMPQMKVAVGQELIFNCNNEMWNFKSRSLERTFERIYFCNAPEKTVGGADDGKMAGKASAGSAGAVASPAEKIRVEKAAGTDAYTVEELYSKKASLDNKAVAVKGKVVKVSAGIMGKNWIHVQDGSGDANKRTNNLVVTSQDVPKVGEIVTVNGTLRADKDFGGGYKYAVIVEEAAIK</sequence>
<gene>
    <name evidence="2" type="ordered locus">Geob_0881</name>
</gene>
<dbReference type="InterPro" id="IPR012340">
    <property type="entry name" value="NA-bd_OB-fold"/>
</dbReference>
<dbReference type="eggNOG" id="ENOG502ZCF6">
    <property type="taxonomic scope" value="Bacteria"/>
</dbReference>
<evidence type="ECO:0008006" key="4">
    <source>
        <dbReference type="Google" id="ProtNLM"/>
    </source>
</evidence>
<protein>
    <recommendedName>
        <fullName evidence="4">DNA-binding protein</fullName>
    </recommendedName>
</protein>
<dbReference type="Proteomes" id="UP000007721">
    <property type="component" value="Chromosome"/>
</dbReference>
<dbReference type="KEGG" id="geo:Geob_0881"/>
<dbReference type="RefSeq" id="WP_012645972.1">
    <property type="nucleotide sequence ID" value="NC_011979.1"/>
</dbReference>
<proteinExistence type="predicted"/>
<dbReference type="STRING" id="316067.Geob_0881"/>
<dbReference type="HOGENOM" id="CLU_089932_0_0_7"/>
<organism evidence="2 3">
    <name type="scientific">Geotalea daltonii (strain DSM 22248 / JCM 15807 / FRC-32)</name>
    <name type="common">Geobacter daltonii</name>
    <dbReference type="NCBI Taxonomy" id="316067"/>
    <lineage>
        <taxon>Bacteria</taxon>
        <taxon>Pseudomonadati</taxon>
        <taxon>Thermodesulfobacteriota</taxon>
        <taxon>Desulfuromonadia</taxon>
        <taxon>Geobacterales</taxon>
        <taxon>Geobacteraceae</taxon>
        <taxon>Geotalea</taxon>
    </lineage>
</organism>
<keyword evidence="1" id="KW-0732">Signal</keyword>
<dbReference type="EMBL" id="CP001390">
    <property type="protein sequence ID" value="ACM19243.1"/>
    <property type="molecule type" value="Genomic_DNA"/>
</dbReference>
<keyword evidence="3" id="KW-1185">Reference proteome</keyword>
<name>B9M1U7_GEODF</name>
<feature type="chain" id="PRO_5002886434" description="DNA-binding protein" evidence="1">
    <location>
        <begin position="27"/>
        <end position="265"/>
    </location>
</feature>
<evidence type="ECO:0000256" key="1">
    <source>
        <dbReference type="SAM" id="SignalP"/>
    </source>
</evidence>
<evidence type="ECO:0000313" key="2">
    <source>
        <dbReference type="EMBL" id="ACM19243.1"/>
    </source>
</evidence>
<feature type="signal peptide" evidence="1">
    <location>
        <begin position="1"/>
        <end position="26"/>
    </location>
</feature>
<dbReference type="AlphaFoldDB" id="B9M1U7"/>
<dbReference type="Gene3D" id="2.40.50.140">
    <property type="entry name" value="Nucleic acid-binding proteins"/>
    <property type="match status" value="1"/>
</dbReference>